<dbReference type="EMBL" id="SNRW01028200">
    <property type="protein sequence ID" value="KAA6359556.1"/>
    <property type="molecule type" value="Genomic_DNA"/>
</dbReference>
<accession>A0A5J4TM17</accession>
<proteinExistence type="predicted"/>
<evidence type="ECO:0000313" key="2">
    <source>
        <dbReference type="Proteomes" id="UP000324800"/>
    </source>
</evidence>
<comment type="caution">
    <text evidence="1">The sequence shown here is derived from an EMBL/GenBank/DDBJ whole genome shotgun (WGS) entry which is preliminary data.</text>
</comment>
<dbReference type="AlphaFoldDB" id="A0A5J4TM17"/>
<sequence length="106" mass="12286">MVFCYPGQIHTCHEWRHFLLSRPEEKRRAELLALAIKLIDQYNGTKSEDYDPTSERATQPVREALLERVDMTLSLEFNKKILITEVTEVEKGKIEKGNDGQQPGQQ</sequence>
<gene>
    <name evidence="1" type="ORF">EZS28_044917</name>
</gene>
<dbReference type="Proteomes" id="UP000324800">
    <property type="component" value="Unassembled WGS sequence"/>
</dbReference>
<evidence type="ECO:0000313" key="1">
    <source>
        <dbReference type="EMBL" id="KAA6359556.1"/>
    </source>
</evidence>
<reference evidence="1 2" key="1">
    <citation type="submission" date="2019-03" db="EMBL/GenBank/DDBJ databases">
        <title>Single cell metagenomics reveals metabolic interactions within the superorganism composed of flagellate Streblomastix strix and complex community of Bacteroidetes bacteria on its surface.</title>
        <authorList>
            <person name="Treitli S.C."/>
            <person name="Kolisko M."/>
            <person name="Husnik F."/>
            <person name="Keeling P."/>
            <person name="Hampl V."/>
        </authorList>
    </citation>
    <scope>NUCLEOTIDE SEQUENCE [LARGE SCALE GENOMIC DNA]</scope>
    <source>
        <strain evidence="1">ST1C</strain>
    </source>
</reference>
<name>A0A5J4TM17_9EUKA</name>
<organism evidence="1 2">
    <name type="scientific">Streblomastix strix</name>
    <dbReference type="NCBI Taxonomy" id="222440"/>
    <lineage>
        <taxon>Eukaryota</taxon>
        <taxon>Metamonada</taxon>
        <taxon>Preaxostyla</taxon>
        <taxon>Oxymonadida</taxon>
        <taxon>Streblomastigidae</taxon>
        <taxon>Streblomastix</taxon>
    </lineage>
</organism>
<protein>
    <submittedName>
        <fullName evidence="1">Uncharacterized protein</fullName>
    </submittedName>
</protein>
<feature type="non-terminal residue" evidence="1">
    <location>
        <position position="106"/>
    </location>
</feature>